<dbReference type="Proteomes" id="UP000298602">
    <property type="component" value="Chromosome"/>
</dbReference>
<evidence type="ECO:0000313" key="12">
    <source>
        <dbReference type="Proteomes" id="UP000298602"/>
    </source>
</evidence>
<protein>
    <submittedName>
        <fullName evidence="11">Mechanosensitive ion channel</fullName>
    </submittedName>
</protein>
<dbReference type="PANTHER" id="PTHR30347">
    <property type="entry name" value="POTASSIUM CHANNEL RELATED"/>
    <property type="match status" value="1"/>
</dbReference>
<dbReference type="Pfam" id="PF00924">
    <property type="entry name" value="MS_channel_2nd"/>
    <property type="match status" value="1"/>
</dbReference>
<reference evidence="11 12" key="1">
    <citation type="submission" date="2019-05" db="EMBL/GenBank/DDBJ databases">
        <title>The Complete Genome Sequence of the n-alkane-degrading Desulfoglaeba alkanexedens ALDC reveals multiple alkylsuccinate synthase gene clusters.</title>
        <authorList>
            <person name="Callaghan A.V."/>
            <person name="Davidova I.A."/>
            <person name="Duncan K.E."/>
            <person name="Morris B."/>
            <person name="McInerney M.J."/>
        </authorList>
    </citation>
    <scope>NUCLEOTIDE SEQUENCE [LARGE SCALE GENOMIC DNA]</scope>
    <source>
        <strain evidence="11 12">ALDC</strain>
    </source>
</reference>
<comment type="subcellular location">
    <subcellularLocation>
        <location evidence="1">Cell membrane</location>
        <topology evidence="1">Multi-pass membrane protein</topology>
    </subcellularLocation>
</comment>
<feature type="domain" description="Mechanosensitive ion channel MscS" evidence="8">
    <location>
        <begin position="53"/>
        <end position="119"/>
    </location>
</feature>
<dbReference type="SUPFAM" id="SSF82861">
    <property type="entry name" value="Mechanosensitive channel protein MscS (YggB), transmembrane region"/>
    <property type="match status" value="1"/>
</dbReference>
<dbReference type="InterPro" id="IPR011014">
    <property type="entry name" value="MscS_channel_TM-2"/>
</dbReference>
<evidence type="ECO:0000256" key="6">
    <source>
        <dbReference type="ARBA" id="ARBA00023136"/>
    </source>
</evidence>
<dbReference type="InterPro" id="IPR023408">
    <property type="entry name" value="MscS_beta-dom_sf"/>
</dbReference>
<keyword evidence="5 7" id="KW-1133">Transmembrane helix</keyword>
<proteinExistence type="inferred from homology"/>
<evidence type="ECO:0000256" key="3">
    <source>
        <dbReference type="ARBA" id="ARBA00022475"/>
    </source>
</evidence>
<reference evidence="11 12" key="2">
    <citation type="submission" date="2019-05" db="EMBL/GenBank/DDBJ databases">
        <authorList>
            <person name="Suflita J.M."/>
            <person name="Marks C.R."/>
        </authorList>
    </citation>
    <scope>NUCLEOTIDE SEQUENCE [LARGE SCALE GENOMIC DNA]</scope>
    <source>
        <strain evidence="11 12">ALDC</strain>
    </source>
</reference>
<keyword evidence="12" id="KW-1185">Reference proteome</keyword>
<dbReference type="PANTHER" id="PTHR30347:SF1">
    <property type="entry name" value="MECHANOSENSITIVE CHANNEL MSCK"/>
    <property type="match status" value="1"/>
</dbReference>
<dbReference type="InterPro" id="IPR010920">
    <property type="entry name" value="LSM_dom_sf"/>
</dbReference>
<feature type="domain" description="Mechanosensitive ion channel transmembrane helices 2/3" evidence="10">
    <location>
        <begin position="11"/>
        <end position="52"/>
    </location>
</feature>
<name>A0A4P8L6F7_9BACT</name>
<dbReference type="Gene3D" id="3.30.70.100">
    <property type="match status" value="1"/>
</dbReference>
<evidence type="ECO:0000313" key="11">
    <source>
        <dbReference type="EMBL" id="QCQ23520.1"/>
    </source>
</evidence>
<dbReference type="Gene3D" id="1.10.287.1260">
    <property type="match status" value="1"/>
</dbReference>
<accession>A0A4P8L6F7</accession>
<keyword evidence="4 7" id="KW-0812">Transmembrane</keyword>
<dbReference type="InterPro" id="IPR011066">
    <property type="entry name" value="MscS_channel_C_sf"/>
</dbReference>
<dbReference type="GO" id="GO:0005886">
    <property type="term" value="C:plasma membrane"/>
    <property type="evidence" value="ECO:0007669"/>
    <property type="project" value="UniProtKB-SubCell"/>
</dbReference>
<evidence type="ECO:0000259" key="8">
    <source>
        <dbReference type="Pfam" id="PF00924"/>
    </source>
</evidence>
<organism evidence="11 12">
    <name type="scientific">Desulfoglaeba alkanexedens ALDC</name>
    <dbReference type="NCBI Taxonomy" id="980445"/>
    <lineage>
        <taxon>Bacteria</taxon>
        <taxon>Pseudomonadati</taxon>
        <taxon>Thermodesulfobacteriota</taxon>
        <taxon>Syntrophobacteria</taxon>
        <taxon>Syntrophobacterales</taxon>
        <taxon>Syntrophobacteraceae</taxon>
        <taxon>Desulfoglaeba</taxon>
    </lineage>
</organism>
<evidence type="ECO:0000256" key="1">
    <source>
        <dbReference type="ARBA" id="ARBA00004651"/>
    </source>
</evidence>
<keyword evidence="6 7" id="KW-0472">Membrane</keyword>
<feature type="transmembrane region" description="Helical" evidence="7">
    <location>
        <begin position="12"/>
        <end position="30"/>
    </location>
</feature>
<dbReference type="InterPro" id="IPR049278">
    <property type="entry name" value="MS_channel_C"/>
</dbReference>
<dbReference type="Pfam" id="PF21082">
    <property type="entry name" value="MS_channel_3rd"/>
    <property type="match status" value="1"/>
</dbReference>
<sequence length="232" mass="25796">MELGLRESITTISAYVVWALGILASLNALGFSSTSLAVAFGALGIGLGFGLQNIFNNFISGLILLFERPIQVGDALEINGTWGEVVKINVRSTVVQTWDNASLIIPNSEFVTTQVTNWSFKDTRLRRSIDVGVAYASDVERVRETLLEAARSHPLVLHYPEPSVLFLDFGDSALLFRLRVWTTVKDCLTVETDLRFEITRLFRERGIEIPFPQHDLHLRSVADGIGAFKEKA</sequence>
<feature type="domain" description="Mechanosensitive ion channel MscS C-terminal" evidence="9">
    <location>
        <begin position="129"/>
        <end position="209"/>
    </location>
</feature>
<dbReference type="Pfam" id="PF21088">
    <property type="entry name" value="MS_channel_1st"/>
    <property type="match status" value="1"/>
</dbReference>
<comment type="similarity">
    <text evidence="2">Belongs to the MscS (TC 1.A.23) family.</text>
</comment>
<evidence type="ECO:0000259" key="10">
    <source>
        <dbReference type="Pfam" id="PF21088"/>
    </source>
</evidence>
<dbReference type="AlphaFoldDB" id="A0A4P8L6F7"/>
<evidence type="ECO:0000256" key="7">
    <source>
        <dbReference type="SAM" id="Phobius"/>
    </source>
</evidence>
<dbReference type="SUPFAM" id="SSF50182">
    <property type="entry name" value="Sm-like ribonucleoproteins"/>
    <property type="match status" value="1"/>
</dbReference>
<keyword evidence="3" id="KW-1003">Cell membrane</keyword>
<dbReference type="InterPro" id="IPR049142">
    <property type="entry name" value="MS_channel_1st"/>
</dbReference>
<evidence type="ECO:0000259" key="9">
    <source>
        <dbReference type="Pfam" id="PF21082"/>
    </source>
</evidence>
<dbReference type="InterPro" id="IPR006685">
    <property type="entry name" value="MscS_channel_2nd"/>
</dbReference>
<evidence type="ECO:0000256" key="4">
    <source>
        <dbReference type="ARBA" id="ARBA00022692"/>
    </source>
</evidence>
<dbReference type="EMBL" id="CP040098">
    <property type="protein sequence ID" value="QCQ23520.1"/>
    <property type="molecule type" value="Genomic_DNA"/>
</dbReference>
<evidence type="ECO:0000256" key="2">
    <source>
        <dbReference type="ARBA" id="ARBA00008017"/>
    </source>
</evidence>
<dbReference type="SUPFAM" id="SSF82689">
    <property type="entry name" value="Mechanosensitive channel protein MscS (YggB), C-terminal domain"/>
    <property type="match status" value="1"/>
</dbReference>
<dbReference type="KEGG" id="dax:FDQ92_09230"/>
<dbReference type="Gene3D" id="2.30.30.60">
    <property type="match status" value="1"/>
</dbReference>
<evidence type="ECO:0000256" key="5">
    <source>
        <dbReference type="ARBA" id="ARBA00022989"/>
    </source>
</evidence>
<dbReference type="GO" id="GO:0008381">
    <property type="term" value="F:mechanosensitive monoatomic ion channel activity"/>
    <property type="evidence" value="ECO:0007669"/>
    <property type="project" value="UniProtKB-ARBA"/>
</dbReference>
<feature type="transmembrane region" description="Helical" evidence="7">
    <location>
        <begin position="36"/>
        <end position="55"/>
    </location>
</feature>
<dbReference type="OrthoDB" id="9799209at2"/>
<dbReference type="InterPro" id="IPR052702">
    <property type="entry name" value="MscS-like_channel"/>
</dbReference>
<gene>
    <name evidence="11" type="ORF">FDQ92_09230</name>
</gene>